<organism evidence="2 3">
    <name type="scientific">Thermobaculum terrenum (strain ATCC BAA-798 / CCMEE 7001 / YNP1)</name>
    <dbReference type="NCBI Taxonomy" id="525904"/>
    <lineage>
        <taxon>Bacteria</taxon>
        <taxon>Bacillati</taxon>
        <taxon>Chloroflexota</taxon>
        <taxon>Chloroflexia</taxon>
        <taxon>Candidatus Thermobaculales</taxon>
        <taxon>Candidatus Thermobaculaceae</taxon>
        <taxon>Thermobaculum</taxon>
    </lineage>
</organism>
<evidence type="ECO:0000313" key="3">
    <source>
        <dbReference type="Proteomes" id="UP000000323"/>
    </source>
</evidence>
<dbReference type="Proteomes" id="UP000000323">
    <property type="component" value="Chromosome 1"/>
</dbReference>
<sequence length="146" mass="15715">MILCWILSLLSGAGYITLSLLQLMPPLIKQGPWGIKGPLAGDLFGLLATNLYLAILHLLIGTIALASSKSYKTSQNFCLYGGLFLAALFIFGQANQRIPTLGGYLPLDLSQDALHLLSSTLLLSAYIVNKAMGANNLEQDIAIRHD</sequence>
<keyword evidence="3" id="KW-1185">Reference proteome</keyword>
<dbReference type="Pfam" id="PF14325">
    <property type="entry name" value="DUF4383"/>
    <property type="match status" value="1"/>
</dbReference>
<feature type="transmembrane region" description="Helical" evidence="1">
    <location>
        <begin position="77"/>
        <end position="93"/>
    </location>
</feature>
<feature type="transmembrane region" description="Helical" evidence="1">
    <location>
        <begin position="113"/>
        <end position="129"/>
    </location>
</feature>
<evidence type="ECO:0000313" key="2">
    <source>
        <dbReference type="EMBL" id="ACZ42375.1"/>
    </source>
</evidence>
<proteinExistence type="predicted"/>
<name>D1CC60_THET1</name>
<feature type="transmembrane region" description="Helical" evidence="1">
    <location>
        <begin position="43"/>
        <end position="65"/>
    </location>
</feature>
<reference evidence="3" key="1">
    <citation type="journal article" date="2010" name="Stand. Genomic Sci.">
        <title>Complete genome sequence of 'Thermobaculum terrenum' type strain (YNP1).</title>
        <authorList>
            <person name="Kiss H."/>
            <person name="Cleland D."/>
            <person name="Lapidus A."/>
            <person name="Lucas S."/>
            <person name="Glavina Del Rio T."/>
            <person name="Nolan M."/>
            <person name="Tice H."/>
            <person name="Han C."/>
            <person name="Goodwin L."/>
            <person name="Pitluck S."/>
            <person name="Liolios K."/>
            <person name="Ivanova N."/>
            <person name="Mavromatis K."/>
            <person name="Ovchinnikova G."/>
            <person name="Pati A."/>
            <person name="Chen A."/>
            <person name="Palaniappan K."/>
            <person name="Land M."/>
            <person name="Hauser L."/>
            <person name="Chang Y."/>
            <person name="Jeffries C."/>
            <person name="Lu M."/>
            <person name="Brettin T."/>
            <person name="Detter J."/>
            <person name="Goker M."/>
            <person name="Tindall B."/>
            <person name="Beck B."/>
            <person name="McDermott T."/>
            <person name="Woyke T."/>
            <person name="Bristow J."/>
            <person name="Eisen J."/>
            <person name="Markowitz V."/>
            <person name="Hugenholtz P."/>
            <person name="Kyrpides N."/>
            <person name="Klenk H."/>
            <person name="Cheng J."/>
        </authorList>
    </citation>
    <scope>NUCLEOTIDE SEQUENCE [LARGE SCALE GENOMIC DNA]</scope>
    <source>
        <strain evidence="3">ATCC BAA-798 / YNP1</strain>
    </source>
</reference>
<keyword evidence="1" id="KW-0472">Membrane</keyword>
<dbReference type="STRING" id="525904.Tter_1469"/>
<dbReference type="HOGENOM" id="CLU_1776599_0_0_0"/>
<evidence type="ECO:0000256" key="1">
    <source>
        <dbReference type="SAM" id="Phobius"/>
    </source>
</evidence>
<keyword evidence="1" id="KW-1133">Transmembrane helix</keyword>
<dbReference type="EMBL" id="CP001825">
    <property type="protein sequence ID" value="ACZ42375.1"/>
    <property type="molecule type" value="Genomic_DNA"/>
</dbReference>
<keyword evidence="1" id="KW-0812">Transmembrane</keyword>
<evidence type="ECO:0008006" key="4">
    <source>
        <dbReference type="Google" id="ProtNLM"/>
    </source>
</evidence>
<dbReference type="KEGG" id="ttr:Tter_1469"/>
<accession>D1CC60</accession>
<protein>
    <recommendedName>
        <fullName evidence="4">DUF4383 domain-containing protein</fullName>
    </recommendedName>
</protein>
<dbReference type="AlphaFoldDB" id="D1CC60"/>
<gene>
    <name evidence="2" type="ordered locus">Tter_1469</name>
</gene>